<protein>
    <submittedName>
        <fullName evidence="2">Sodium/glucose cotransporter 1-like</fullName>
    </submittedName>
</protein>
<accession>A0AC58LIE5</accession>
<proteinExistence type="predicted"/>
<keyword evidence="1" id="KW-1185">Reference proteome</keyword>
<name>A0AC58LIE5_CASCN</name>
<evidence type="ECO:0000313" key="1">
    <source>
        <dbReference type="Proteomes" id="UP001732720"/>
    </source>
</evidence>
<dbReference type="Proteomes" id="UP001732720">
    <property type="component" value="Chromosome 18"/>
</dbReference>
<organism evidence="1 2">
    <name type="scientific">Castor canadensis</name>
    <name type="common">American beaver</name>
    <dbReference type="NCBI Taxonomy" id="51338"/>
    <lineage>
        <taxon>Eukaryota</taxon>
        <taxon>Metazoa</taxon>
        <taxon>Chordata</taxon>
        <taxon>Craniata</taxon>
        <taxon>Vertebrata</taxon>
        <taxon>Euteleostomi</taxon>
        <taxon>Mammalia</taxon>
        <taxon>Eutheria</taxon>
        <taxon>Euarchontoglires</taxon>
        <taxon>Glires</taxon>
        <taxon>Rodentia</taxon>
        <taxon>Castorimorpha</taxon>
        <taxon>Castoridae</taxon>
        <taxon>Castor</taxon>
    </lineage>
</organism>
<evidence type="ECO:0000313" key="2">
    <source>
        <dbReference type="RefSeq" id="XP_073916921.1"/>
    </source>
</evidence>
<gene>
    <name evidence="2" type="primary">LOC109702633</name>
</gene>
<sequence>MDSHESYRRTTWNWNAVDLHSHSTLDTLLTTFYFLLVLGIGLWIGTSLFAANTGSGHFIGMAGLGAASGIAVGALEWNTIFMLFILGWIFIPIYIKAEVVTLPEYLRKRFGSIRLQMLLSILFLIVCVFNRILLEICYGATFLKMVWDIDIYQTSLVVLTIAGVYTITGGLIAVAYVEALQAGIMIFGSVLLMGYAFSDVGGYQGLLKSYFHAIPKMISKGNWTAKTACYIPRPDAFHIFQDRNSGDIPWPALVFGATSLSLFYGCADQVSVQRFLAGKNMSHMKGGCLLYGYLMLLPMFLIVMPGMISRTLFPDEVACVVPSECQKYCGAETTCSLLAYPMLVTAVLPTGLQGLMVSTICAALMSSLTSAFNSASALFTMNIYLWMRPLATEMELMVSGRFFTIILLVATITWIPILETAHSEKLFEHMQIVRSFLAPPITALFLLAVFCKRVNEQGAFWGVTLGISIGIFRLLAEFADGTRTCEGNSKCPEIICGLHHLYFSMILFLLSLLSILGISLITDPILDKHLHRLCWSLRNSQKKRVALDPEMLWRKFHSSPVLPGEKKEPQSWKKTFSLPEPKSAPGKVTEKNMKATEKTRDTEWGDDTLEKPFWRRVVNVGGIILFVLLVVGHIYYA</sequence>
<reference evidence="2" key="1">
    <citation type="submission" date="2025-08" db="UniProtKB">
        <authorList>
            <consortium name="RefSeq"/>
        </authorList>
    </citation>
    <scope>IDENTIFICATION</scope>
</reference>
<dbReference type="RefSeq" id="XP_073916921.1">
    <property type="nucleotide sequence ID" value="XM_074060820.1"/>
</dbReference>